<comment type="caution">
    <text evidence="3">The sequence shown here is derived from an EMBL/GenBank/DDBJ whole genome shotgun (WGS) entry which is preliminary data.</text>
</comment>
<accession>A0ABX2FHZ2</accession>
<gene>
    <name evidence="3" type="ORF">GC106_81220</name>
</gene>
<dbReference type="Pfam" id="PF13032">
    <property type="entry name" value="RNaseH_pPIWI_RE"/>
    <property type="match status" value="1"/>
</dbReference>
<name>A0ABX2FHZ2_9PSEU</name>
<evidence type="ECO:0000313" key="4">
    <source>
        <dbReference type="Proteomes" id="UP000763557"/>
    </source>
</evidence>
<keyword evidence="4" id="KW-1185">Reference proteome</keyword>
<feature type="domain" description="pPIWI-RE RNaseH" evidence="1">
    <location>
        <begin position="126"/>
        <end position="413"/>
    </location>
</feature>
<dbReference type="Proteomes" id="UP000763557">
    <property type="component" value="Unassembled WGS sequence"/>
</dbReference>
<dbReference type="EMBL" id="JAAATY010000045">
    <property type="protein sequence ID" value="NRN70848.1"/>
    <property type="molecule type" value="Genomic_DNA"/>
</dbReference>
<evidence type="ECO:0000259" key="2">
    <source>
        <dbReference type="Pfam" id="PF18157"/>
    </source>
</evidence>
<dbReference type="InterPro" id="IPR024996">
    <property type="entry name" value="RNaseH_pPIWI_RE"/>
</dbReference>
<reference evidence="3 4" key="1">
    <citation type="submission" date="2020-01" db="EMBL/GenBank/DDBJ databases">
        <title>Kibdelosporangium persica a novel Actinomycetes from a hot desert in Iran.</title>
        <authorList>
            <person name="Safaei N."/>
            <person name="Zaburannyi N."/>
            <person name="Mueller R."/>
            <person name="Wink J."/>
        </authorList>
    </citation>
    <scope>NUCLEOTIDE SEQUENCE [LARGE SCALE GENOMIC DNA]</scope>
    <source>
        <strain evidence="3 4">4NS15</strain>
    </source>
</reference>
<organism evidence="3 4">
    <name type="scientific">Kibdelosporangium persicum</name>
    <dbReference type="NCBI Taxonomy" id="2698649"/>
    <lineage>
        <taxon>Bacteria</taxon>
        <taxon>Bacillati</taxon>
        <taxon>Actinomycetota</taxon>
        <taxon>Actinomycetes</taxon>
        <taxon>Pseudonocardiales</taxon>
        <taxon>Pseudonocardiaceae</taxon>
        <taxon>Kibdelosporangium</taxon>
    </lineage>
</organism>
<dbReference type="Pfam" id="PF18157">
    <property type="entry name" value="MID_pPIWI_RE"/>
    <property type="match status" value="1"/>
</dbReference>
<evidence type="ECO:0000259" key="1">
    <source>
        <dbReference type="Pfam" id="PF13032"/>
    </source>
</evidence>
<dbReference type="InterPro" id="IPR040496">
    <property type="entry name" value="MID_pPIWI_RE"/>
</dbReference>
<evidence type="ECO:0008006" key="5">
    <source>
        <dbReference type="Google" id="ProtNLM"/>
    </source>
</evidence>
<protein>
    <recommendedName>
        <fullName evidence="5">DUF3893 domain-containing protein</fullName>
    </recommendedName>
</protein>
<proteinExistence type="predicted"/>
<dbReference type="RefSeq" id="WP_312873354.1">
    <property type="nucleotide sequence ID" value="NZ_CBCSGW010000005.1"/>
</dbReference>
<feature type="domain" description="Prokaryotic pPIWI-RE MID" evidence="2">
    <location>
        <begin position="18"/>
        <end position="106"/>
    </location>
</feature>
<evidence type="ECO:0000313" key="3">
    <source>
        <dbReference type="EMBL" id="NRN70848.1"/>
    </source>
</evidence>
<sequence>MEIVFHHAKELLVHGRQRQRIDALNRVPHLTGPAGTGVLALCETEYDGKTPDEDAKPLVNSLLAERGVLAQFLATAPETKPVHEPADDYRGHGALADLMRVAGLVHPRMTKALSYGSLGTKEPVTYVGLHVREQRGNAWTNGRPKLSWSLVATIPDGEHWRVLAYQAVRERKTDTEAGWHDYFTANAAFRASPLPGGKRQDDVLVAAIDTALRLLQPHIATGAGYVLMVSGDSARSLYPLLANKNLDLEPDASCLVNGRLALPGWDPATGHRPRAVVRVTSGSRDLPRPVEVRVSDPKAENGLYIVKTTESLYALNGSASTWILSNVPRQFAGGPPPRRVGRDVGRWSASAELGRNTWYAHTATEIVVVGVDSDPVRYAVAAARLCDHSVSWDGRTSYPVPVHLARLMDRNHPEYRRTVDADDEEPSQ</sequence>